<keyword evidence="2" id="KW-0808">Transferase</keyword>
<evidence type="ECO:0000256" key="3">
    <source>
        <dbReference type="ARBA" id="ARBA00022691"/>
    </source>
</evidence>
<keyword evidence="3" id="KW-0949">S-adenosyl-L-methionine</keyword>
<dbReference type="GO" id="GO:0009307">
    <property type="term" value="P:DNA restriction-modification system"/>
    <property type="evidence" value="ECO:0007669"/>
    <property type="project" value="InterPro"/>
</dbReference>
<evidence type="ECO:0000313" key="4">
    <source>
        <dbReference type="EMBL" id="ODS32587.1"/>
    </source>
</evidence>
<reference evidence="4 5" key="1">
    <citation type="submission" date="2016-07" db="EMBL/GenBank/DDBJ databases">
        <title>Draft genome of Scalindua rubra, obtained from a brine-seawater interface in the Red Sea, sheds light on salt adaptation in anammox bacteria.</title>
        <authorList>
            <person name="Speth D.R."/>
            <person name="Lagkouvardos I."/>
            <person name="Wang Y."/>
            <person name="Qian P.-Y."/>
            <person name="Dutilh B.E."/>
            <person name="Jetten M.S."/>
        </authorList>
    </citation>
    <scope>NUCLEOTIDE SEQUENCE [LARGE SCALE GENOMIC DNA]</scope>
    <source>
        <strain evidence="4">BSI-1</strain>
    </source>
</reference>
<gene>
    <name evidence="4" type="ORF">SCARUB_02295</name>
</gene>
<dbReference type="AlphaFoldDB" id="A0A1E3XAC5"/>
<evidence type="ECO:0000313" key="5">
    <source>
        <dbReference type="Proteomes" id="UP000094056"/>
    </source>
</evidence>
<comment type="caution">
    <text evidence="4">The sequence shown here is derived from an EMBL/GenBank/DDBJ whole genome shotgun (WGS) entry which is preliminary data.</text>
</comment>
<dbReference type="SUPFAM" id="SSF53335">
    <property type="entry name" value="S-adenosyl-L-methionine-dependent methyltransferases"/>
    <property type="match status" value="3"/>
</dbReference>
<dbReference type="Proteomes" id="UP000094056">
    <property type="component" value="Unassembled WGS sequence"/>
</dbReference>
<keyword evidence="1 4" id="KW-0489">Methyltransferase</keyword>
<protein>
    <submittedName>
        <fullName evidence="4">DNA methylase</fullName>
    </submittedName>
</protein>
<dbReference type="Pfam" id="PF02086">
    <property type="entry name" value="MethyltransfD12"/>
    <property type="match status" value="1"/>
</dbReference>
<organism evidence="4 5">
    <name type="scientific">Candidatus Scalindua rubra</name>
    <dbReference type="NCBI Taxonomy" id="1872076"/>
    <lineage>
        <taxon>Bacteria</taxon>
        <taxon>Pseudomonadati</taxon>
        <taxon>Planctomycetota</taxon>
        <taxon>Candidatus Brocadiia</taxon>
        <taxon>Candidatus Brocadiales</taxon>
        <taxon>Candidatus Scalinduaceae</taxon>
        <taxon>Candidatus Scalindua</taxon>
    </lineage>
</organism>
<dbReference type="InterPro" id="IPR012327">
    <property type="entry name" value="MeTrfase_D12"/>
</dbReference>
<accession>A0A1E3XAC5</accession>
<dbReference type="GO" id="GO:0032259">
    <property type="term" value="P:methylation"/>
    <property type="evidence" value="ECO:0007669"/>
    <property type="project" value="UniProtKB-KW"/>
</dbReference>
<dbReference type="InterPro" id="IPR029063">
    <property type="entry name" value="SAM-dependent_MTases_sf"/>
</dbReference>
<proteinExistence type="predicted"/>
<name>A0A1E3XAC5_9BACT</name>
<dbReference type="Gene3D" id="3.40.50.150">
    <property type="entry name" value="Vaccinia Virus protein VP39"/>
    <property type="match status" value="2"/>
</dbReference>
<dbReference type="GO" id="GO:0009007">
    <property type="term" value="F:site-specific DNA-methyltransferase (adenine-specific) activity"/>
    <property type="evidence" value="ECO:0007669"/>
    <property type="project" value="UniProtKB-EC"/>
</dbReference>
<sequence length="856" mass="100150">MSEFDTKIPTIKKPKLNHLNRQIPPEAHTSMYNWHKFWSRKTWNVVAEFIRNYCPENGIVFDPFAGSGIVAMEALKNNRRVIVCDILPVSTEIIRLTIKPVIIQKLREAYQRIEKKVKDKSLNLYQTKCRKCHKEFAFTCAIWKEGNCVEIRYKNVLHVEIRERKNCTLKFFDKKLLEKIEKSKIKEWYPNQKLYHVTKQPFKEKQQYESLDQLFTKRNLQALAWLMEAIEEESSKDLRDFLKIGFSSMVHLCTRMCPISEAGHFTPFSSAWTQHSYWYPSGLYMEQNVWLKFKGAIVGHQGLIKAKGESSQYFKNIRFASSYHEVIENKADVFIYTGSSLDLMEEISKEYGEKGCIDYIFTDPPYDASIQFGELAYLWVAWLKKDKGYLKKIAADEIVRNEKQEKSFDVYHSLLRRSFEDMFKIMKADTCLTVTFHNPTFKVRNATIYAGVFAGFEFQKVHHQELARPSAKSLLQPFGSAQGDFYLRFYKPEYGEKPLSPEKIDEKRFDKIVVETTKRVIAERGEETPYTVIINTIDPELAKHGYFSELQTGLDIRTCLKNHLDKEFILVDAKLGGSEGQLWWFKDATIVPHLKTVPLSERVEQAVLRRLQQRGKVTFTEIWNAVSTEFPNSLTSDSMSIKESLKVYARQVSGGYWLIKPNADRKRIEREHTEMIAILAEIGKSHGFKIWVGKNEQSHSISKITPESGELRKYVTLKNLKRVMNIQNPDTVDDIDLLWAKENQVICSFEIEATTTMTESLNRGSNINSEVPKFIVIPQEREPQLLRKMKSPMFAKRFRDDSWKVIYFESLMYEYSKKKGKTNIFRLCDKKVLMKNTRHSEKDQLMLFNNVQRKNK</sequence>
<dbReference type="EMBL" id="MAYW01000056">
    <property type="protein sequence ID" value="ODS32587.1"/>
    <property type="molecule type" value="Genomic_DNA"/>
</dbReference>
<evidence type="ECO:0000256" key="1">
    <source>
        <dbReference type="ARBA" id="ARBA00022603"/>
    </source>
</evidence>
<evidence type="ECO:0000256" key="2">
    <source>
        <dbReference type="ARBA" id="ARBA00022679"/>
    </source>
</evidence>